<dbReference type="SMART" id="SM00953">
    <property type="entry name" value="RES"/>
    <property type="match status" value="1"/>
</dbReference>
<dbReference type="OrthoDB" id="9789501at2"/>
<evidence type="ECO:0000313" key="3">
    <source>
        <dbReference type="Proteomes" id="UP000240708"/>
    </source>
</evidence>
<dbReference type="AlphaFoldDB" id="A0A2P8E4J2"/>
<proteinExistence type="predicted"/>
<evidence type="ECO:0000259" key="1">
    <source>
        <dbReference type="SMART" id="SM00953"/>
    </source>
</evidence>
<keyword evidence="3" id="KW-1185">Reference proteome</keyword>
<dbReference type="RefSeq" id="WP_106567290.1">
    <property type="nucleotide sequence ID" value="NZ_JAUVYL010000070.1"/>
</dbReference>
<dbReference type="Proteomes" id="UP000240708">
    <property type="component" value="Unassembled WGS sequence"/>
</dbReference>
<dbReference type="EMBL" id="PYGF01000005">
    <property type="protein sequence ID" value="PSL04384.1"/>
    <property type="molecule type" value="Genomic_DNA"/>
</dbReference>
<reference evidence="2 3" key="1">
    <citation type="submission" date="2018-03" db="EMBL/GenBank/DDBJ databases">
        <title>Genomic Encyclopedia of Archaeal and Bacterial Type Strains, Phase II (KMG-II): from individual species to whole genera.</title>
        <authorList>
            <person name="Goeker M."/>
        </authorList>
    </citation>
    <scope>NUCLEOTIDE SEQUENCE [LARGE SCALE GENOMIC DNA]</scope>
    <source>
        <strain evidence="2 3">DSM 28057</strain>
    </source>
</reference>
<evidence type="ECO:0000313" key="2">
    <source>
        <dbReference type="EMBL" id="PSL04384.1"/>
    </source>
</evidence>
<feature type="domain" description="RES" evidence="1">
    <location>
        <begin position="11"/>
        <end position="141"/>
    </location>
</feature>
<gene>
    <name evidence="2" type="ORF">CLV48_105127</name>
</gene>
<accession>A0A2P8E4J2</accession>
<comment type="caution">
    <text evidence="2">The sequence shown here is derived from an EMBL/GenBank/DDBJ whole genome shotgun (WGS) entry which is preliminary data.</text>
</comment>
<organism evidence="2 3">
    <name type="scientific">Cecembia rubra</name>
    <dbReference type="NCBI Taxonomy" id="1485585"/>
    <lineage>
        <taxon>Bacteria</taxon>
        <taxon>Pseudomonadati</taxon>
        <taxon>Bacteroidota</taxon>
        <taxon>Cytophagia</taxon>
        <taxon>Cytophagales</taxon>
        <taxon>Cyclobacteriaceae</taxon>
        <taxon>Cecembia</taxon>
    </lineage>
</organism>
<protein>
    <submittedName>
        <fullName evidence="2">RES domain-containing protein</fullName>
    </submittedName>
</protein>
<name>A0A2P8E4J2_9BACT</name>
<sequence length="153" mass="17291">MKYFRLIEKIPGRFPLGYGPGSGRWNPYGIPVIYACSQSALNFLELLSIKGPVVSLAAWALVEFELDEDSPFLGVEDLPLDWSQRPHPKSTQTIGAFWAKEQESVALKVPSCRIPLINYPQEYNLLINPLHPDFSNKIKFIQETEVSFAINPL</sequence>
<dbReference type="InterPro" id="IPR014914">
    <property type="entry name" value="RES_dom"/>
</dbReference>
<dbReference type="Pfam" id="PF08808">
    <property type="entry name" value="RES"/>
    <property type="match status" value="1"/>
</dbReference>